<dbReference type="AlphaFoldDB" id="A0A7G9GME8"/>
<comment type="subcellular location">
    <subcellularLocation>
        <location evidence="1">Cell membrane</location>
        <topology evidence="1">Multi-pass membrane protein</topology>
    </subcellularLocation>
</comment>
<keyword evidence="5 6" id="KW-0472">Membrane</keyword>
<reference evidence="8 9" key="1">
    <citation type="submission" date="2020-08" db="EMBL/GenBank/DDBJ databases">
        <authorList>
            <person name="Liu C."/>
            <person name="Sun Q."/>
        </authorList>
    </citation>
    <scope>NUCLEOTIDE SEQUENCE [LARGE SCALE GENOMIC DNA]</scope>
    <source>
        <strain evidence="8 9">NSJ-61</strain>
    </source>
</reference>
<dbReference type="KEGG" id="ehn:H9Q80_17325"/>
<organism evidence="8 9">
    <name type="scientific">[Eubacterium] hominis</name>
    <dbReference type="NCBI Taxonomy" id="2764325"/>
    <lineage>
        <taxon>Bacteria</taxon>
        <taxon>Bacillati</taxon>
        <taxon>Bacillota</taxon>
        <taxon>Erysipelotrichia</taxon>
        <taxon>Erysipelotrichales</taxon>
        <taxon>Erysipelotrichaceae</taxon>
        <taxon>Amedibacillus</taxon>
    </lineage>
</organism>
<feature type="transmembrane region" description="Helical" evidence="6">
    <location>
        <begin position="143"/>
        <end position="163"/>
    </location>
</feature>
<evidence type="ECO:0000256" key="3">
    <source>
        <dbReference type="ARBA" id="ARBA00022692"/>
    </source>
</evidence>
<dbReference type="PANTHER" id="PTHR30012:SF0">
    <property type="entry name" value="TYPE II SECRETION SYSTEM PROTEIN F-RELATED"/>
    <property type="match status" value="1"/>
</dbReference>
<dbReference type="InterPro" id="IPR003004">
    <property type="entry name" value="GspF/PilC"/>
</dbReference>
<accession>A0A7G9GME8</accession>
<dbReference type="PANTHER" id="PTHR30012">
    <property type="entry name" value="GENERAL SECRETION PATHWAY PROTEIN"/>
    <property type="match status" value="1"/>
</dbReference>
<sequence length="365" mass="42467">MKSWKKKNCSTALPMDKAKKLIEIYLPTFARLFQKGGLKKKTHPTILSLNEQEFYFLSELLKKGYPLLEALSFLKKDEEKVKAALENGQSIQDIFLAHHKGRFYMHFAFFLEVSSLADAIESALHMMSFEKNIKKKLVKQCSYPLFLLVFAFVILVFFSRFIIPQMLNSFDAGDDFQLLISLLSILQYVFYLFLAMVLCLAGFFLYGAFRPRKQSVWLYQHHQHIPLLKDILSYQLSGYLYELEAKGISTKAAFHYLLHLKNTSILHHFMKDMIFALESGAQLHETMEKSTLLSDAFKQMFFIGAHNDNICEMMKLFMKQQELYWEKLIKKAGMGIQCLAYAFIACMVLSVYQIMLIPLQMLDTM</sequence>
<evidence type="ECO:0000256" key="1">
    <source>
        <dbReference type="ARBA" id="ARBA00004651"/>
    </source>
</evidence>
<keyword evidence="3 6" id="KW-0812">Transmembrane</keyword>
<keyword evidence="4 6" id="KW-1133">Transmembrane helix</keyword>
<keyword evidence="9" id="KW-1185">Reference proteome</keyword>
<evidence type="ECO:0000256" key="2">
    <source>
        <dbReference type="ARBA" id="ARBA00022475"/>
    </source>
</evidence>
<dbReference type="Proteomes" id="UP000515856">
    <property type="component" value="Chromosome"/>
</dbReference>
<evidence type="ECO:0000313" key="8">
    <source>
        <dbReference type="EMBL" id="QNM11980.1"/>
    </source>
</evidence>
<feature type="transmembrane region" description="Helical" evidence="6">
    <location>
        <begin position="338"/>
        <end position="359"/>
    </location>
</feature>
<gene>
    <name evidence="8" type="ORF">H9Q80_17325</name>
</gene>
<proteinExistence type="predicted"/>
<evidence type="ECO:0000256" key="4">
    <source>
        <dbReference type="ARBA" id="ARBA00022989"/>
    </source>
</evidence>
<evidence type="ECO:0000259" key="7">
    <source>
        <dbReference type="Pfam" id="PF00482"/>
    </source>
</evidence>
<feature type="transmembrane region" description="Helical" evidence="6">
    <location>
        <begin position="188"/>
        <end position="209"/>
    </location>
</feature>
<protein>
    <submittedName>
        <fullName evidence="8">Type II secretion system F family protein</fullName>
    </submittedName>
</protein>
<evidence type="ECO:0000256" key="5">
    <source>
        <dbReference type="ARBA" id="ARBA00023136"/>
    </source>
</evidence>
<dbReference type="EMBL" id="CP060636">
    <property type="protein sequence ID" value="QNM11980.1"/>
    <property type="molecule type" value="Genomic_DNA"/>
</dbReference>
<name>A0A7G9GME8_9FIRM</name>
<feature type="domain" description="Type II secretion system protein GspF" evidence="7">
    <location>
        <begin position="57"/>
        <end position="164"/>
    </location>
</feature>
<keyword evidence="2" id="KW-1003">Cell membrane</keyword>
<dbReference type="InterPro" id="IPR018076">
    <property type="entry name" value="T2SS_GspF_dom"/>
</dbReference>
<evidence type="ECO:0000313" key="9">
    <source>
        <dbReference type="Proteomes" id="UP000515856"/>
    </source>
</evidence>
<dbReference type="GO" id="GO:0005886">
    <property type="term" value="C:plasma membrane"/>
    <property type="evidence" value="ECO:0007669"/>
    <property type="project" value="UniProtKB-SubCell"/>
</dbReference>
<dbReference type="Pfam" id="PF00482">
    <property type="entry name" value="T2SSF"/>
    <property type="match status" value="1"/>
</dbReference>
<evidence type="ECO:0000256" key="6">
    <source>
        <dbReference type="SAM" id="Phobius"/>
    </source>
</evidence>